<dbReference type="SUPFAM" id="SSF53067">
    <property type="entry name" value="Actin-like ATPase domain"/>
    <property type="match status" value="1"/>
</dbReference>
<comment type="caution">
    <text evidence="1">The sequence shown here is derived from an EMBL/GenBank/DDBJ whole genome shotgun (WGS) entry which is preliminary data.</text>
</comment>
<dbReference type="Proteomes" id="UP000197174">
    <property type="component" value="Unassembled WGS sequence"/>
</dbReference>
<organism evidence="1 2">
    <name type="scientific">Micromonospora wenchangensis</name>
    <dbReference type="NCBI Taxonomy" id="1185415"/>
    <lineage>
        <taxon>Bacteria</taxon>
        <taxon>Bacillati</taxon>
        <taxon>Actinomycetota</taxon>
        <taxon>Actinomycetes</taxon>
        <taxon>Micromonosporales</taxon>
        <taxon>Micromonosporaceae</taxon>
        <taxon>Micromonospora</taxon>
    </lineage>
</organism>
<gene>
    <name evidence="1" type="ORF">B5D80_04475</name>
</gene>
<name>A0A2D0AX91_9ACTN</name>
<proteinExistence type="predicted"/>
<dbReference type="Gene3D" id="3.30.420.40">
    <property type="match status" value="1"/>
</dbReference>
<evidence type="ECO:0000313" key="2">
    <source>
        <dbReference type="Proteomes" id="UP000197174"/>
    </source>
</evidence>
<protein>
    <recommendedName>
        <fullName evidence="3">Cell shape-determining protein MreB</fullName>
    </recommendedName>
</protein>
<dbReference type="AlphaFoldDB" id="A0A2D0AX91"/>
<accession>A0A2D0AX91</accession>
<evidence type="ECO:0008006" key="3">
    <source>
        <dbReference type="Google" id="ProtNLM"/>
    </source>
</evidence>
<dbReference type="InterPro" id="IPR043129">
    <property type="entry name" value="ATPase_NBD"/>
</dbReference>
<evidence type="ECO:0000313" key="1">
    <source>
        <dbReference type="EMBL" id="OWV11549.1"/>
    </source>
</evidence>
<dbReference type="EMBL" id="MZMV01000005">
    <property type="protein sequence ID" value="OWV11549.1"/>
    <property type="molecule type" value="Genomic_DNA"/>
</dbReference>
<sequence>MIGVTVSANVLSSDRRAAGTCRSAPPTAVAIDLGSSSIGVWAAHRGTISAPCGDAFSSAGSLIRRDRIIDADRCETLLSELIRRFDQPVPPGGVVAACRPVLAGEHDQTVVRRVVEAVLAPSHLVFIDTVRAAAIGSGAAAGSLLITDVGAQLTEVALLDHGRVVAARRADIGTRDLARGATVDLVSDVVAHHLDALRGETAWTRLAPALTRGLLLVGDGATHPGLSPALSAALRLPVHRAASPRTAALNGAGLAAMSMLRHPVRI</sequence>
<reference evidence="1 2" key="1">
    <citation type="submission" date="2017-03" db="EMBL/GenBank/DDBJ databases">
        <title>Whole genome sequence of Micromonospora wenchangensis, isolated from mangrove soil.</title>
        <authorList>
            <person name="Yang H."/>
        </authorList>
    </citation>
    <scope>NUCLEOTIDE SEQUENCE [LARGE SCALE GENOMIC DNA]</scope>
    <source>
        <strain evidence="1 2">CCTCC AA 2012002</strain>
    </source>
</reference>
<keyword evidence="2" id="KW-1185">Reference proteome</keyword>